<evidence type="ECO:0000259" key="2">
    <source>
        <dbReference type="SMART" id="SM00460"/>
    </source>
</evidence>
<reference evidence="3" key="1">
    <citation type="submission" date="2021-01" db="EMBL/GenBank/DDBJ databases">
        <title>Modified the classification status of verrucomicrobia.</title>
        <authorList>
            <person name="Feng X."/>
        </authorList>
    </citation>
    <scope>NUCLEOTIDE SEQUENCE</scope>
    <source>
        <strain evidence="3">KCTC 12986</strain>
    </source>
</reference>
<organism evidence="3 4">
    <name type="scientific">Roseibacillus ishigakijimensis</name>
    <dbReference type="NCBI Taxonomy" id="454146"/>
    <lineage>
        <taxon>Bacteria</taxon>
        <taxon>Pseudomonadati</taxon>
        <taxon>Verrucomicrobiota</taxon>
        <taxon>Verrucomicrobiia</taxon>
        <taxon>Verrucomicrobiales</taxon>
        <taxon>Verrucomicrobiaceae</taxon>
        <taxon>Roseibacillus</taxon>
    </lineage>
</organism>
<dbReference type="AlphaFoldDB" id="A0A934RKG1"/>
<dbReference type="SUPFAM" id="SSF54001">
    <property type="entry name" value="Cysteine proteinases"/>
    <property type="match status" value="1"/>
</dbReference>
<protein>
    <submittedName>
        <fullName evidence="3">Dienelactone hydrolase family protein</fullName>
    </submittedName>
</protein>
<dbReference type="InterPro" id="IPR038765">
    <property type="entry name" value="Papain-like_cys_pep_sf"/>
</dbReference>
<dbReference type="EMBL" id="JAENIO010000008">
    <property type="protein sequence ID" value="MBK1833362.1"/>
    <property type="molecule type" value="Genomic_DNA"/>
</dbReference>
<sequence length="717" mass="80676">MRRFLLSFVFSAGLLCWLGAAEPFAALAEEIRVEYGEPGAEDFAFLVSYMPPADLESVSAELLQRNVELAFRAREEFPWSAKVPRDLFRNEVLPYALLDEKREDWRPRFYEICRELVRGCATASEAAQVLNRDLFNKLNVHYHTGRKKPNQSPSESMASGKATCTGLSIILAYGCRSVGIPARVAGTAMWSDKSGNHTWVEIWDGEWKFLGADEYDEQGLNRAWFTDRAAKAVAGDPLHAIWASSWQTADGIFPLVWDRENETVFAKNVTSRYARDVAEARQDVAVRVFSPGGKERVVAEVSQLDAAGQIVNSVFTKAGRADLNDVASLPLTGEGPWSLQVLAREGRRELTLQELPEGTLDLVLEEKKERPRWDFSPLVEGWRAEGRADREQELTAKVVRAAGKEMKFLEKRFGEAPAAGHSLWISLHGGGNAPARVNDRQWQNQIQLYQPEEGYYVAPRAPTDTWNLWHEAHIDELLDRLISNYVVCRGVDPNRVYLLGYSAGGDGVYQLAPRMADRFAAAAMMAGHPNEARPDGLRNLPFEIFMGERDGAYDRNKIAAQWKELLGTAREEEQGEGYPHRVTIYPGLGHWMEGKDAEVISRMATESRVEWPRKVVWLQDDVTHERLYWLGVDAEGARKGRKLIAEVNGQTITVEGEDVSGLRFWLSDELLDLEEEIVVIANGEEVFRGQVRRQPSVAARSLRQRCGIMATALLELE</sequence>
<dbReference type="Proteomes" id="UP000604083">
    <property type="component" value="Unassembled WGS sequence"/>
</dbReference>
<gene>
    <name evidence="3" type="ORF">JIN78_04745</name>
</gene>
<keyword evidence="4" id="KW-1185">Reference proteome</keyword>
<dbReference type="InterPro" id="IPR002931">
    <property type="entry name" value="Transglutaminase-like"/>
</dbReference>
<comment type="caution">
    <text evidence="3">The sequence shown here is derived from an EMBL/GenBank/DDBJ whole genome shotgun (WGS) entry which is preliminary data.</text>
</comment>
<evidence type="ECO:0000313" key="3">
    <source>
        <dbReference type="EMBL" id="MBK1833362.1"/>
    </source>
</evidence>
<dbReference type="InterPro" id="IPR029058">
    <property type="entry name" value="AB_hydrolase_fold"/>
</dbReference>
<dbReference type="RefSeq" id="WP_200390797.1">
    <property type="nucleotide sequence ID" value="NZ_JAENIO010000008.1"/>
</dbReference>
<dbReference type="PANTHER" id="PTHR35532">
    <property type="entry name" value="SIMILAR TO POLYHYDROXYALKANOATE DEPOLYMERASE"/>
    <property type="match status" value="1"/>
</dbReference>
<name>A0A934RKG1_9BACT</name>
<dbReference type="SUPFAM" id="SSF53474">
    <property type="entry name" value="alpha/beta-Hydrolases"/>
    <property type="match status" value="1"/>
</dbReference>
<feature type="signal peptide" evidence="1">
    <location>
        <begin position="1"/>
        <end position="28"/>
    </location>
</feature>
<accession>A0A934RKG1</accession>
<dbReference type="GO" id="GO:0016787">
    <property type="term" value="F:hydrolase activity"/>
    <property type="evidence" value="ECO:0007669"/>
    <property type="project" value="UniProtKB-KW"/>
</dbReference>
<dbReference type="SMART" id="SM00460">
    <property type="entry name" value="TGc"/>
    <property type="match status" value="1"/>
</dbReference>
<proteinExistence type="predicted"/>
<dbReference type="InterPro" id="IPR002925">
    <property type="entry name" value="Dienelactn_hydro"/>
</dbReference>
<dbReference type="Pfam" id="PF01738">
    <property type="entry name" value="DLH"/>
    <property type="match status" value="1"/>
</dbReference>
<dbReference type="PANTHER" id="PTHR35532:SF5">
    <property type="entry name" value="CARBOHYDRATE-BINDING DOMAIN-CONTAINING PROTEIN"/>
    <property type="match status" value="1"/>
</dbReference>
<keyword evidence="1" id="KW-0732">Signal</keyword>
<evidence type="ECO:0000313" key="4">
    <source>
        <dbReference type="Proteomes" id="UP000604083"/>
    </source>
</evidence>
<dbReference type="Pfam" id="PF01841">
    <property type="entry name" value="Transglut_core"/>
    <property type="match status" value="1"/>
</dbReference>
<dbReference type="Gene3D" id="3.10.620.30">
    <property type="match status" value="1"/>
</dbReference>
<feature type="domain" description="Transglutaminase-like" evidence="2">
    <location>
        <begin position="156"/>
        <end position="214"/>
    </location>
</feature>
<dbReference type="Gene3D" id="3.40.50.1820">
    <property type="entry name" value="alpha/beta hydrolase"/>
    <property type="match status" value="1"/>
</dbReference>
<feature type="chain" id="PRO_5037933112" evidence="1">
    <location>
        <begin position="29"/>
        <end position="717"/>
    </location>
</feature>
<keyword evidence="3" id="KW-0378">Hydrolase</keyword>
<evidence type="ECO:0000256" key="1">
    <source>
        <dbReference type="SAM" id="SignalP"/>
    </source>
</evidence>